<sequence>MFYKERELFSAFEGYDVIESYIGYDLKVVYDRFIEDNKSRDIFLDFKTDFLSFDHFYRFTLVKIFKSFIRTKRAILTIGQLVKYLKMISFDEKIVSDLEVLIESNKSPESRFSDSWNVMLSLIEKIKVKRLIIANFDLWKKSSLNRTKKCEKILYHIIKRLQENSVRTILEVKDLSLLNGIIDENKKITHLRFTEHGIAEDFYFFEYFEELFLCLNREDYEIVKDRVRLLFERYISNARGGNQILYVSYLIALAGQTGMTVSELSNVIGITAGAAGSVLKRLAVSGIMKRNGKRYLIKNNSFRKIILEIF</sequence>
<reference evidence="1 2" key="1">
    <citation type="submission" date="2017-11" db="EMBL/GenBank/DDBJ databases">
        <title>Genome-resolved metagenomics identifies genetic mobility, metabolic interactions, and unexpected diversity in perchlorate-reducing communities.</title>
        <authorList>
            <person name="Barnum T.P."/>
            <person name="Figueroa I.A."/>
            <person name="Carlstrom C.I."/>
            <person name="Lucas L.N."/>
            <person name="Engelbrektson A.L."/>
            <person name="Coates J.D."/>
        </authorList>
    </citation>
    <scope>NUCLEOTIDE SEQUENCE [LARGE SCALE GENOMIC DNA]</scope>
    <source>
        <strain evidence="1">BM706</strain>
    </source>
</reference>
<dbReference type="EMBL" id="PKTG01000094">
    <property type="protein sequence ID" value="PLX17198.1"/>
    <property type="molecule type" value="Genomic_DNA"/>
</dbReference>
<dbReference type="Proteomes" id="UP000234857">
    <property type="component" value="Unassembled WGS sequence"/>
</dbReference>
<protein>
    <submittedName>
        <fullName evidence="1">Uncharacterized protein</fullName>
    </submittedName>
</protein>
<organism evidence="1 2">
    <name type="scientific">Muiribacterium halophilum</name>
    <dbReference type="NCBI Taxonomy" id="2053465"/>
    <lineage>
        <taxon>Bacteria</taxon>
        <taxon>Candidatus Muiribacteriota</taxon>
        <taxon>Candidatus Muiribacteriia</taxon>
        <taxon>Candidatus Muiribacteriales</taxon>
        <taxon>Candidatus Muiribacteriaceae</taxon>
        <taxon>Candidatus Muiribacterium</taxon>
    </lineage>
</organism>
<dbReference type="AlphaFoldDB" id="A0A2N5ZEU7"/>
<proteinExistence type="predicted"/>
<comment type="caution">
    <text evidence="1">The sequence shown here is derived from an EMBL/GenBank/DDBJ whole genome shotgun (WGS) entry which is preliminary data.</text>
</comment>
<evidence type="ECO:0000313" key="1">
    <source>
        <dbReference type="EMBL" id="PLX17198.1"/>
    </source>
</evidence>
<evidence type="ECO:0000313" key="2">
    <source>
        <dbReference type="Proteomes" id="UP000234857"/>
    </source>
</evidence>
<gene>
    <name evidence="1" type="ORF">C0601_08200</name>
</gene>
<name>A0A2N5ZEU7_MUIH1</name>
<accession>A0A2N5ZEU7</accession>